<sequence length="334" mass="38037">MNYKNLITETWKQLDLSGDIVSGYKSLMLTSDGQSTTPLHIFIDEKGRSHLAIETVTKIIEDPLVNGLSVTIRSYRMGDGNIRQMIDLCCSIGSYIEEFTGVIREIAECIIDKGENPVEAVTNVVRNWRIFWGNQSRRLLSEEEMIGLICELQILYHLCSINMSTALSSWTGPQMGKTDFSFTSWELEVKATRNLKIIHTINGIEQLWQSENKSLGLISFLVSVTGNDNSISLPELVARIINDYFINRPDLIIRFYELLADAGYDGIFIEQYRNFKIELLRSTFYIVGDTFPKLTPDDLIAPLNNRISGIKYNISLEGLVGKNLNEINWGDYFY</sequence>
<dbReference type="Pfam" id="PF14390">
    <property type="entry name" value="DUF4420"/>
    <property type="match status" value="1"/>
</dbReference>
<dbReference type="Proteomes" id="UP001336835">
    <property type="component" value="Unassembled WGS sequence"/>
</dbReference>
<protein>
    <submittedName>
        <fullName evidence="1">PD-(D/E)XK motif protein</fullName>
    </submittedName>
</protein>
<name>A0ABU7IBX5_9SPHI</name>
<evidence type="ECO:0000313" key="2">
    <source>
        <dbReference type="Proteomes" id="UP001336835"/>
    </source>
</evidence>
<proteinExistence type="predicted"/>
<reference evidence="1 2" key="1">
    <citation type="submission" date="2024-01" db="EMBL/GenBank/DDBJ databases">
        <title>Pedobacter sp. nov., isolated from fresh soil.</title>
        <authorList>
            <person name="Le N.T.T."/>
        </authorList>
    </citation>
    <scope>NUCLEOTIDE SEQUENCE [LARGE SCALE GENOMIC DNA]</scope>
    <source>
        <strain evidence="1 2">KR3-3</strain>
    </source>
</reference>
<dbReference type="InterPro" id="IPR025534">
    <property type="entry name" value="DUF4420"/>
</dbReference>
<organism evidence="1 2">
    <name type="scientific">Pedobacter albus</name>
    <dbReference type="NCBI Taxonomy" id="3113905"/>
    <lineage>
        <taxon>Bacteria</taxon>
        <taxon>Pseudomonadati</taxon>
        <taxon>Bacteroidota</taxon>
        <taxon>Sphingobacteriia</taxon>
        <taxon>Sphingobacteriales</taxon>
        <taxon>Sphingobacteriaceae</taxon>
        <taxon>Pedobacter</taxon>
    </lineage>
</organism>
<evidence type="ECO:0000313" key="1">
    <source>
        <dbReference type="EMBL" id="MEE1946964.1"/>
    </source>
</evidence>
<dbReference type="EMBL" id="JAZDQT010000003">
    <property type="protein sequence ID" value="MEE1946964.1"/>
    <property type="molecule type" value="Genomic_DNA"/>
</dbReference>
<gene>
    <name evidence="1" type="ORF">VRU48_17705</name>
</gene>
<keyword evidence="2" id="KW-1185">Reference proteome</keyword>
<comment type="caution">
    <text evidence="1">The sequence shown here is derived from an EMBL/GenBank/DDBJ whole genome shotgun (WGS) entry which is preliminary data.</text>
</comment>
<dbReference type="RefSeq" id="WP_330109251.1">
    <property type="nucleotide sequence ID" value="NZ_JAZDQT010000003.1"/>
</dbReference>
<accession>A0ABU7IBX5</accession>